<proteinExistence type="predicted"/>
<dbReference type="Gene3D" id="3.40.630.30">
    <property type="match status" value="1"/>
</dbReference>
<dbReference type="AlphaFoldDB" id="A0A7Y4KNG9"/>
<evidence type="ECO:0000313" key="2">
    <source>
        <dbReference type="EMBL" id="NOK36004.1"/>
    </source>
</evidence>
<dbReference type="RefSeq" id="WP_171436529.1">
    <property type="nucleotide sequence ID" value="NZ_JABFJV010000139.1"/>
</dbReference>
<evidence type="ECO:0000256" key="1">
    <source>
        <dbReference type="SAM" id="MobiDB-lite"/>
    </source>
</evidence>
<name>A0A7Y4KNG9_9BACT</name>
<dbReference type="InterPro" id="IPR016181">
    <property type="entry name" value="Acyl_CoA_acyltransferase"/>
</dbReference>
<organism evidence="2 3">
    <name type="scientific">Corallococcus exercitus</name>
    <dbReference type="NCBI Taxonomy" id="2316736"/>
    <lineage>
        <taxon>Bacteria</taxon>
        <taxon>Pseudomonadati</taxon>
        <taxon>Myxococcota</taxon>
        <taxon>Myxococcia</taxon>
        <taxon>Myxococcales</taxon>
        <taxon>Cystobacterineae</taxon>
        <taxon>Myxococcaceae</taxon>
        <taxon>Corallococcus</taxon>
    </lineage>
</organism>
<keyword evidence="3" id="KW-1185">Reference proteome</keyword>
<dbReference type="GO" id="GO:0016740">
    <property type="term" value="F:transferase activity"/>
    <property type="evidence" value="ECO:0007669"/>
    <property type="project" value="UniProtKB-KW"/>
</dbReference>
<evidence type="ECO:0000313" key="3">
    <source>
        <dbReference type="Proteomes" id="UP000563426"/>
    </source>
</evidence>
<comment type="caution">
    <text evidence="2">The sequence shown here is derived from an EMBL/GenBank/DDBJ whole genome shotgun (WGS) entry which is preliminary data.</text>
</comment>
<dbReference type="Proteomes" id="UP000563426">
    <property type="component" value="Unassembled WGS sequence"/>
</dbReference>
<sequence length="421" mass="46040">MSAQAPATLAAADAETPAFADGELHVRLVSTATDWHHALWDERGALRHPLKDTGFLQALEHAYPERRCRYVEVRRGEQVVAQFLLNEDVLDSTMFASPRVKAAVGWVRRIVPGFLRIRVATVGTMDTSGAHWWHEAGAVEPDAFCRVVQRAAKAAFPRAHLLLFRDVLDSDPVSGALAHQFESAGFRRVQGLPIASVRSHGDAGAHYASLNRKVRAFIRKMPGLAAEHGLRLEVAARPLDHLEEAYALFLNVSRRAKEVQREPVPLEFFRQLLRLPGCRMTVARGSSGQMVGFILTRVTAGVASPAYIGLDYTVSDGARLYHQLLWSEIATCLDAGAGEVDLGLTSYFVKQGFGAVLDGSVMLARFQQAMVHRLLGGLIPHLLHIEQPAARRKRPGVPAPTDVNADAGTPAVESRQEPAEA</sequence>
<dbReference type="EMBL" id="JABFJV010000139">
    <property type="protein sequence ID" value="NOK36004.1"/>
    <property type="molecule type" value="Genomic_DNA"/>
</dbReference>
<dbReference type="SUPFAM" id="SSF55729">
    <property type="entry name" value="Acyl-CoA N-acyltransferases (Nat)"/>
    <property type="match status" value="1"/>
</dbReference>
<gene>
    <name evidence="2" type="ORF">HMI49_22640</name>
</gene>
<reference evidence="2 3" key="1">
    <citation type="submission" date="2020-05" db="EMBL/GenBank/DDBJ databases">
        <authorList>
            <person name="Whitworth D."/>
        </authorList>
    </citation>
    <scope>NUCLEOTIDE SEQUENCE [LARGE SCALE GENOMIC DNA]</scope>
    <source>
        <strain evidence="2 3">AB043B</strain>
    </source>
</reference>
<feature type="region of interest" description="Disordered" evidence="1">
    <location>
        <begin position="391"/>
        <end position="421"/>
    </location>
</feature>
<accession>A0A7Y4KNG9</accession>
<keyword evidence="2" id="KW-0808">Transferase</keyword>
<protein>
    <submittedName>
        <fullName evidence="2">GNAT family N-acetyltransferase</fullName>
    </submittedName>
</protein>